<feature type="domain" description="Methyltransferase" evidence="2">
    <location>
        <begin position="38"/>
        <end position="133"/>
    </location>
</feature>
<dbReference type="InterPro" id="IPR029063">
    <property type="entry name" value="SAM-dependent_MTases_sf"/>
</dbReference>
<dbReference type="RefSeq" id="WP_060669194.1">
    <property type="nucleotide sequence ID" value="NZ_LGTK01000087.1"/>
</dbReference>
<keyword evidence="3" id="KW-0489">Methyltransferase</keyword>
<organism evidence="3 4">
    <name type="scientific">Oceanobacillus caeni</name>
    <dbReference type="NCBI Taxonomy" id="405946"/>
    <lineage>
        <taxon>Bacteria</taxon>
        <taxon>Bacillati</taxon>
        <taxon>Bacillota</taxon>
        <taxon>Bacilli</taxon>
        <taxon>Bacillales</taxon>
        <taxon>Bacillaceae</taxon>
        <taxon>Oceanobacillus</taxon>
    </lineage>
</organism>
<dbReference type="Pfam" id="PF13649">
    <property type="entry name" value="Methyltransf_25"/>
    <property type="match status" value="1"/>
</dbReference>
<evidence type="ECO:0000256" key="1">
    <source>
        <dbReference type="ARBA" id="ARBA00022679"/>
    </source>
</evidence>
<dbReference type="EMBL" id="LGTK01000087">
    <property type="protein sequence ID" value="KPH71204.1"/>
    <property type="molecule type" value="Genomic_DNA"/>
</dbReference>
<dbReference type="GO" id="GO:0008168">
    <property type="term" value="F:methyltransferase activity"/>
    <property type="evidence" value="ECO:0007669"/>
    <property type="project" value="UniProtKB-KW"/>
</dbReference>
<dbReference type="PANTHER" id="PTHR43861">
    <property type="entry name" value="TRANS-ACONITATE 2-METHYLTRANSFERASE-RELATED"/>
    <property type="match status" value="1"/>
</dbReference>
<dbReference type="GO" id="GO:0032259">
    <property type="term" value="P:methylation"/>
    <property type="evidence" value="ECO:0007669"/>
    <property type="project" value="UniProtKB-KW"/>
</dbReference>
<keyword evidence="1" id="KW-0808">Transferase</keyword>
<dbReference type="SUPFAM" id="SSF53335">
    <property type="entry name" value="S-adenosyl-L-methionine-dependent methyltransferases"/>
    <property type="match status" value="1"/>
</dbReference>
<evidence type="ECO:0000259" key="2">
    <source>
        <dbReference type="Pfam" id="PF13649"/>
    </source>
</evidence>
<comment type="caution">
    <text evidence="3">The sequence shown here is derived from an EMBL/GenBank/DDBJ whole genome shotgun (WGS) entry which is preliminary data.</text>
</comment>
<protein>
    <submittedName>
        <fullName evidence="3">Methyltransferase</fullName>
    </submittedName>
</protein>
<gene>
    <name evidence="3" type="ORF">AFL42_15985</name>
</gene>
<dbReference type="Gene3D" id="3.40.50.150">
    <property type="entry name" value="Vaccinia Virus protein VP39"/>
    <property type="match status" value="1"/>
</dbReference>
<dbReference type="CDD" id="cd02440">
    <property type="entry name" value="AdoMet_MTases"/>
    <property type="match status" value="1"/>
</dbReference>
<dbReference type="Proteomes" id="UP000037854">
    <property type="component" value="Unassembled WGS sequence"/>
</dbReference>
<sequence>MVYKQMAYVYDKFMADAPYDEWVHFTQSILGDRQIKRIADLGCGTGEISIRLRELGFEIIGLDYSEDMLTYAASKANEKNVSITWLHQDLTEMEGLEGIDLAISYCDVINYITDKAQIKEVFRRTYNSLNQSGMFIFDVHSIFQVEQNYKNQTFADVLEDMSYIWFCSEGEETGEMFHDLTFFVLDNGKYVRFDEYHHERTYPISFYKKTLKEVGFTNIKVYADFSLEPEHLHDQSERIFFVAEKT</sequence>
<reference evidence="3 4" key="1">
    <citation type="submission" date="2015-07" db="EMBL/GenBank/DDBJ databases">
        <title>High-quality draft genome sequence of Oceanobacillus caeni HM6, a bacillus isolated from a human feces.</title>
        <authorList>
            <person name="Kumar J."/>
            <person name="Verma M.K."/>
            <person name="Pandey R."/>
            <person name="Bhambi M."/>
            <person name="Chauhan N."/>
        </authorList>
    </citation>
    <scope>NUCLEOTIDE SEQUENCE [LARGE SCALE GENOMIC DNA]</scope>
    <source>
        <strain evidence="3 4">HM6</strain>
    </source>
</reference>
<accession>A0ABR5MFQ9</accession>
<proteinExistence type="predicted"/>
<dbReference type="Gene3D" id="2.20.25.110">
    <property type="entry name" value="S-adenosyl-L-methionine-dependent methyltransferases"/>
    <property type="match status" value="1"/>
</dbReference>
<keyword evidence="4" id="KW-1185">Reference proteome</keyword>
<evidence type="ECO:0000313" key="3">
    <source>
        <dbReference type="EMBL" id="KPH71204.1"/>
    </source>
</evidence>
<dbReference type="InterPro" id="IPR041698">
    <property type="entry name" value="Methyltransf_25"/>
</dbReference>
<evidence type="ECO:0000313" key="4">
    <source>
        <dbReference type="Proteomes" id="UP000037854"/>
    </source>
</evidence>
<name>A0ABR5MFQ9_9BACI</name>